<dbReference type="CDD" id="cd11454">
    <property type="entry name" value="bHLH_AtIND_like"/>
    <property type="match status" value="1"/>
</dbReference>
<evidence type="ECO:0000259" key="7">
    <source>
        <dbReference type="PROSITE" id="PS50888"/>
    </source>
</evidence>
<keyword evidence="5" id="KW-0539">Nucleus</keyword>
<dbReference type="Proteomes" id="UP000825729">
    <property type="component" value="Unassembled WGS sequence"/>
</dbReference>
<dbReference type="Gene3D" id="4.10.280.10">
    <property type="entry name" value="Helix-loop-helix DNA-binding domain"/>
    <property type="match status" value="1"/>
</dbReference>
<evidence type="ECO:0000256" key="2">
    <source>
        <dbReference type="ARBA" id="ARBA00023015"/>
    </source>
</evidence>
<evidence type="ECO:0000256" key="4">
    <source>
        <dbReference type="ARBA" id="ARBA00023163"/>
    </source>
</evidence>
<dbReference type="Pfam" id="PF00010">
    <property type="entry name" value="HLH"/>
    <property type="match status" value="1"/>
</dbReference>
<evidence type="ECO:0000256" key="1">
    <source>
        <dbReference type="ARBA" id="ARBA00004123"/>
    </source>
</evidence>
<dbReference type="PANTHER" id="PTHR45914:SF59">
    <property type="entry name" value="TRANSCRIPTION FACTOR BHLH83-LIKE"/>
    <property type="match status" value="1"/>
</dbReference>
<dbReference type="InterPro" id="IPR036638">
    <property type="entry name" value="HLH_DNA-bd_sf"/>
</dbReference>
<dbReference type="InterPro" id="IPR011598">
    <property type="entry name" value="bHLH_dom"/>
</dbReference>
<keyword evidence="4" id="KW-0804">Transcription</keyword>
<evidence type="ECO:0000313" key="9">
    <source>
        <dbReference type="Proteomes" id="UP000825729"/>
    </source>
</evidence>
<dbReference type="AlphaFoldDB" id="A0AAV7ER15"/>
<reference evidence="8 9" key="1">
    <citation type="submission" date="2021-07" db="EMBL/GenBank/DDBJ databases">
        <title>The Aristolochia fimbriata genome: insights into angiosperm evolution, floral development and chemical biosynthesis.</title>
        <authorList>
            <person name="Jiao Y."/>
        </authorList>
    </citation>
    <scope>NUCLEOTIDE SEQUENCE [LARGE SCALE GENOMIC DNA]</scope>
    <source>
        <strain evidence="8">IBCAS-2021</strain>
        <tissue evidence="8">Leaf</tissue>
    </source>
</reference>
<feature type="domain" description="BHLH" evidence="7">
    <location>
        <begin position="243"/>
        <end position="292"/>
    </location>
</feature>
<evidence type="ECO:0000256" key="6">
    <source>
        <dbReference type="SAM" id="MobiDB-lite"/>
    </source>
</evidence>
<keyword evidence="3" id="KW-0238">DNA-binding</keyword>
<dbReference type="EMBL" id="JAINDJ010000004">
    <property type="protein sequence ID" value="KAG9450077.1"/>
    <property type="molecule type" value="Genomic_DNA"/>
</dbReference>
<feature type="region of interest" description="Disordered" evidence="6">
    <location>
        <begin position="232"/>
        <end position="252"/>
    </location>
</feature>
<dbReference type="GO" id="GO:0005634">
    <property type="term" value="C:nucleus"/>
    <property type="evidence" value="ECO:0007669"/>
    <property type="project" value="UniProtKB-SubCell"/>
</dbReference>
<keyword evidence="2" id="KW-0805">Transcription regulation</keyword>
<comment type="subcellular location">
    <subcellularLocation>
        <location evidence="1">Nucleus</location>
    </subcellularLocation>
</comment>
<gene>
    <name evidence="8" type="ORF">H6P81_010042</name>
</gene>
<dbReference type="GO" id="GO:0003677">
    <property type="term" value="F:DNA binding"/>
    <property type="evidence" value="ECO:0007669"/>
    <property type="project" value="UniProtKB-KW"/>
</dbReference>
<dbReference type="PROSITE" id="PS50888">
    <property type="entry name" value="BHLH"/>
    <property type="match status" value="1"/>
</dbReference>
<sequence length="341" mass="36607">MASIETCTHYGNVSCTTGVVQLPLSNEGGSSSYGFEGDHGVVPDKNGGHHHFPSAAFEFGNNIMGHGVVGFVNPNCSEENDSDQSVRDLKGGFDHWACSSGSILSFGHVLSHGGGGGYSTNKSMSEEDEYSGWADVMDHQRLTENANCLETATGTNYNGLITKSTTTGNKENRLGEGETSIGGWLYSGESTTSTADNFPKSGAISQVNQHNLKRPYMGDEIQGTKKICGGSATCRKSKAKPVPSKDPQSIAAKNRRERISERLKVLQDLVPNGTKVDLVTMLEKAISYVKFLQLQVKVLATDEFWPTAGGKAPEVAQVKEAIDAILSSHRDRNSCRAPSER</sequence>
<dbReference type="SUPFAM" id="SSF47459">
    <property type="entry name" value="HLH, helix-loop-helix DNA-binding domain"/>
    <property type="match status" value="1"/>
</dbReference>
<dbReference type="InterPro" id="IPR045843">
    <property type="entry name" value="IND-like"/>
</dbReference>
<protein>
    <recommendedName>
        <fullName evidence="7">BHLH domain-containing protein</fullName>
    </recommendedName>
</protein>
<evidence type="ECO:0000256" key="5">
    <source>
        <dbReference type="ARBA" id="ARBA00023242"/>
    </source>
</evidence>
<evidence type="ECO:0000256" key="3">
    <source>
        <dbReference type="ARBA" id="ARBA00023125"/>
    </source>
</evidence>
<keyword evidence="9" id="KW-1185">Reference proteome</keyword>
<organism evidence="8 9">
    <name type="scientific">Aristolochia fimbriata</name>
    <name type="common">White veined hardy Dutchman's pipe vine</name>
    <dbReference type="NCBI Taxonomy" id="158543"/>
    <lineage>
        <taxon>Eukaryota</taxon>
        <taxon>Viridiplantae</taxon>
        <taxon>Streptophyta</taxon>
        <taxon>Embryophyta</taxon>
        <taxon>Tracheophyta</taxon>
        <taxon>Spermatophyta</taxon>
        <taxon>Magnoliopsida</taxon>
        <taxon>Magnoliidae</taxon>
        <taxon>Piperales</taxon>
        <taxon>Aristolochiaceae</taxon>
        <taxon>Aristolochia</taxon>
    </lineage>
</organism>
<proteinExistence type="predicted"/>
<dbReference type="FunFam" id="4.10.280.10:FF:000046">
    <property type="entry name" value="Transcription factor bHLH83"/>
    <property type="match status" value="1"/>
</dbReference>
<dbReference type="GO" id="GO:0046983">
    <property type="term" value="F:protein dimerization activity"/>
    <property type="evidence" value="ECO:0007669"/>
    <property type="project" value="InterPro"/>
</dbReference>
<comment type="caution">
    <text evidence="8">The sequence shown here is derived from an EMBL/GenBank/DDBJ whole genome shotgun (WGS) entry which is preliminary data.</text>
</comment>
<accession>A0AAV7ER15</accession>
<dbReference type="PANTHER" id="PTHR45914">
    <property type="entry name" value="TRANSCRIPTION FACTOR HEC3-RELATED"/>
    <property type="match status" value="1"/>
</dbReference>
<dbReference type="GO" id="GO:0003700">
    <property type="term" value="F:DNA-binding transcription factor activity"/>
    <property type="evidence" value="ECO:0007669"/>
    <property type="project" value="InterPro"/>
</dbReference>
<name>A0AAV7ER15_ARIFI</name>
<dbReference type="GO" id="GO:0048766">
    <property type="term" value="P:root hair initiation"/>
    <property type="evidence" value="ECO:0007669"/>
    <property type="project" value="UniProtKB-ARBA"/>
</dbReference>
<evidence type="ECO:0000313" key="8">
    <source>
        <dbReference type="EMBL" id="KAG9450077.1"/>
    </source>
</evidence>
<dbReference type="SMART" id="SM00353">
    <property type="entry name" value="HLH"/>
    <property type="match status" value="1"/>
</dbReference>